<dbReference type="PANTHER" id="PTHR24320:SF283">
    <property type="entry name" value="RETINOL DEHYDROGENASE 11"/>
    <property type="match status" value="1"/>
</dbReference>
<dbReference type="OrthoDB" id="191139at2759"/>
<dbReference type="Gene3D" id="3.40.50.720">
    <property type="entry name" value="NAD(P)-binding Rossmann-like Domain"/>
    <property type="match status" value="1"/>
</dbReference>
<dbReference type="Pfam" id="PF00106">
    <property type="entry name" value="adh_short"/>
    <property type="match status" value="1"/>
</dbReference>
<proteinExistence type="inferred from homology"/>
<dbReference type="STRING" id="1245748.A0A229Z0W2"/>
<evidence type="ECO:0000313" key="5">
    <source>
        <dbReference type="Proteomes" id="UP000215289"/>
    </source>
</evidence>
<dbReference type="PANTHER" id="PTHR24320">
    <property type="entry name" value="RETINOL DEHYDROGENASE"/>
    <property type="match status" value="1"/>
</dbReference>
<evidence type="ECO:0000256" key="2">
    <source>
        <dbReference type="ARBA" id="ARBA00022857"/>
    </source>
</evidence>
<evidence type="ECO:0000256" key="1">
    <source>
        <dbReference type="ARBA" id="ARBA00006484"/>
    </source>
</evidence>
<dbReference type="EMBL" id="NIDN02000102">
    <property type="protein sequence ID" value="RLL96696.1"/>
    <property type="molecule type" value="Genomic_DNA"/>
</dbReference>
<dbReference type="InterPro" id="IPR036291">
    <property type="entry name" value="NAD(P)-bd_dom_sf"/>
</dbReference>
<accession>A0A229Z0W2</accession>
<comment type="similarity">
    <text evidence="1">Belongs to the short-chain dehydrogenases/reductases (SDR) family.</text>
</comment>
<dbReference type="PRINTS" id="PR00081">
    <property type="entry name" value="GDHRDH"/>
</dbReference>
<organism evidence="4 5">
    <name type="scientific">Aspergillus turcosus</name>
    <dbReference type="NCBI Taxonomy" id="1245748"/>
    <lineage>
        <taxon>Eukaryota</taxon>
        <taxon>Fungi</taxon>
        <taxon>Dikarya</taxon>
        <taxon>Ascomycota</taxon>
        <taxon>Pezizomycotina</taxon>
        <taxon>Eurotiomycetes</taxon>
        <taxon>Eurotiomycetidae</taxon>
        <taxon>Eurotiales</taxon>
        <taxon>Aspergillaceae</taxon>
        <taxon>Aspergillus</taxon>
        <taxon>Aspergillus subgen. Fumigati</taxon>
    </lineage>
</organism>
<reference evidence="4 5" key="1">
    <citation type="submission" date="2018-08" db="EMBL/GenBank/DDBJ databases">
        <title>Draft genome sequences of two Aspergillus turcosus clinical strains isolated from bronchoalveolar lavage fluid: one azole-susceptible and the other azole-resistant.</title>
        <authorList>
            <person name="Parent-Michaud M."/>
            <person name="Dufresne P.J."/>
            <person name="Fournier E."/>
            <person name="Martineau C."/>
            <person name="Moreira S."/>
            <person name="Perkins V."/>
            <person name="De Repentigny L."/>
            <person name="Dufresne S.F."/>
        </authorList>
    </citation>
    <scope>NUCLEOTIDE SEQUENCE [LARGE SCALE GENOMIC DNA]</scope>
    <source>
        <strain evidence="4">HMR AF 1038</strain>
    </source>
</reference>
<dbReference type="InterPro" id="IPR002347">
    <property type="entry name" value="SDR_fam"/>
</dbReference>
<comment type="caution">
    <text evidence="4">The sequence shown here is derived from an EMBL/GenBank/DDBJ whole genome shotgun (WGS) entry which is preliminary data.</text>
</comment>
<dbReference type="Proteomes" id="UP000215289">
    <property type="component" value="Unassembled WGS sequence"/>
</dbReference>
<dbReference type="AlphaFoldDB" id="A0A229Z0W2"/>
<evidence type="ECO:0000256" key="3">
    <source>
        <dbReference type="ARBA" id="ARBA00023002"/>
    </source>
</evidence>
<name>A0A229Z0W2_9EURO</name>
<keyword evidence="3" id="KW-0560">Oxidoreductase</keyword>
<sequence length="328" mass="35979">MAPIDRNTPAQELVHNYANHIKDKVILTTGVSPGSLGSYFVQCIASASPRCLILAGRNRRKIQQTADEIKASHPSVETRLLEVDLASLASVRQAAAQINSWEDIPAIDVVVNNAAIMATEYALSAEGVAEAQFATNHLGPFLLTNLIMGKVLAARRPRVVMVASDGHRLSGIRFTDYNFDNGKTYNRWLAYGQAKTANMLMARSLAEKLASRNLLAFSLHPGVIFTNLANHLIEDFESSFGELGALDRAQGNPEGWKGIDPKPLETGVATHIYAAFDPDLAEHNGKYLIDCHVADPWVDTVKPWATSPIEAERLWKLSEELVGEKFSY</sequence>
<keyword evidence="2" id="KW-0521">NADP</keyword>
<dbReference type="SUPFAM" id="SSF51735">
    <property type="entry name" value="NAD(P)-binding Rossmann-fold domains"/>
    <property type="match status" value="1"/>
</dbReference>
<protein>
    <submittedName>
        <fullName evidence="4">Uncharacterized protein</fullName>
    </submittedName>
</protein>
<gene>
    <name evidence="4" type="ORF">CFD26_103978</name>
</gene>
<keyword evidence="5" id="KW-1185">Reference proteome</keyword>
<dbReference type="GO" id="GO:0016491">
    <property type="term" value="F:oxidoreductase activity"/>
    <property type="evidence" value="ECO:0007669"/>
    <property type="project" value="UniProtKB-KW"/>
</dbReference>
<evidence type="ECO:0000313" key="4">
    <source>
        <dbReference type="EMBL" id="RLL96696.1"/>
    </source>
</evidence>